<evidence type="ECO:0000256" key="2">
    <source>
        <dbReference type="ARBA" id="ARBA00023125"/>
    </source>
</evidence>
<dbReference type="InterPro" id="IPR008920">
    <property type="entry name" value="TF_FadR/GntR_C"/>
</dbReference>
<feature type="domain" description="HTH gntR-type" evidence="4">
    <location>
        <begin position="2"/>
        <end position="69"/>
    </location>
</feature>
<gene>
    <name evidence="5" type="ORF">ATO3_14755</name>
</gene>
<protein>
    <recommendedName>
        <fullName evidence="4">HTH gntR-type domain-containing protein</fullName>
    </recommendedName>
</protein>
<evidence type="ECO:0000313" key="6">
    <source>
        <dbReference type="Proteomes" id="UP000215377"/>
    </source>
</evidence>
<keyword evidence="2" id="KW-0238">DNA-binding</keyword>
<dbReference type="Proteomes" id="UP000215377">
    <property type="component" value="Unassembled WGS sequence"/>
</dbReference>
<dbReference type="SUPFAM" id="SSF48008">
    <property type="entry name" value="GntR ligand-binding domain-like"/>
    <property type="match status" value="1"/>
</dbReference>
<dbReference type="PROSITE" id="PS50949">
    <property type="entry name" value="HTH_GNTR"/>
    <property type="match status" value="1"/>
</dbReference>
<dbReference type="PANTHER" id="PTHR43537">
    <property type="entry name" value="TRANSCRIPTIONAL REGULATOR, GNTR FAMILY"/>
    <property type="match status" value="1"/>
</dbReference>
<dbReference type="SMART" id="SM00895">
    <property type="entry name" value="FCD"/>
    <property type="match status" value="1"/>
</dbReference>
<dbReference type="Gene3D" id="1.20.120.530">
    <property type="entry name" value="GntR ligand-binding domain-like"/>
    <property type="match status" value="1"/>
</dbReference>
<accession>A0A225NLM2</accession>
<keyword evidence="1" id="KW-0805">Transcription regulation</keyword>
<name>A0A225NLM2_9RHOB</name>
<keyword evidence="6" id="KW-1185">Reference proteome</keyword>
<dbReference type="EMBL" id="AQQR01000005">
    <property type="protein sequence ID" value="OWU72941.1"/>
    <property type="molecule type" value="Genomic_DNA"/>
</dbReference>
<dbReference type="AlphaFoldDB" id="A0A225NLM2"/>
<dbReference type="OrthoDB" id="8638122at2"/>
<organism evidence="5 6">
    <name type="scientific">Marinibacterium profundimaris</name>
    <dbReference type="NCBI Taxonomy" id="1679460"/>
    <lineage>
        <taxon>Bacteria</taxon>
        <taxon>Pseudomonadati</taxon>
        <taxon>Pseudomonadota</taxon>
        <taxon>Alphaproteobacteria</taxon>
        <taxon>Rhodobacterales</taxon>
        <taxon>Paracoccaceae</taxon>
        <taxon>Marinibacterium</taxon>
    </lineage>
</organism>
<dbReference type="RefSeq" id="WP_088650639.1">
    <property type="nucleotide sequence ID" value="NZ_AQQR01000005.1"/>
</dbReference>
<evidence type="ECO:0000313" key="5">
    <source>
        <dbReference type="EMBL" id="OWU72941.1"/>
    </source>
</evidence>
<evidence type="ECO:0000256" key="1">
    <source>
        <dbReference type="ARBA" id="ARBA00023015"/>
    </source>
</evidence>
<keyword evidence="3" id="KW-0804">Transcription</keyword>
<dbReference type="Pfam" id="PF07729">
    <property type="entry name" value="FCD"/>
    <property type="match status" value="1"/>
</dbReference>
<sequence>MRVETPEIFADLQRKLMTAELQPGEKLKPSELQGFYGCSANTVRDVLLRLSKVGLVEFEMQRGFRVRASTPERRGDVTRFRILLEQEGARLSMLNGGVGWEARLTAAHHKLRHIESQIARSEDVVPFMGLWSDAELEFHETLISSCGSPILRETYGDIYVQFRQQMVGLERDFGSNYFHSIIAEHQAILDAALVRDIEACRTAIYDHLKRNL</sequence>
<proteinExistence type="predicted"/>
<dbReference type="InterPro" id="IPR036388">
    <property type="entry name" value="WH-like_DNA-bd_sf"/>
</dbReference>
<dbReference type="InterPro" id="IPR000524">
    <property type="entry name" value="Tscrpt_reg_HTH_GntR"/>
</dbReference>
<evidence type="ECO:0000256" key="3">
    <source>
        <dbReference type="ARBA" id="ARBA00023163"/>
    </source>
</evidence>
<dbReference type="SUPFAM" id="SSF46785">
    <property type="entry name" value="Winged helix' DNA-binding domain"/>
    <property type="match status" value="1"/>
</dbReference>
<dbReference type="GO" id="GO:0003677">
    <property type="term" value="F:DNA binding"/>
    <property type="evidence" value="ECO:0007669"/>
    <property type="project" value="UniProtKB-KW"/>
</dbReference>
<dbReference type="Gene3D" id="1.10.10.10">
    <property type="entry name" value="Winged helix-like DNA-binding domain superfamily/Winged helix DNA-binding domain"/>
    <property type="match status" value="1"/>
</dbReference>
<evidence type="ECO:0000259" key="4">
    <source>
        <dbReference type="PROSITE" id="PS50949"/>
    </source>
</evidence>
<dbReference type="InterPro" id="IPR036390">
    <property type="entry name" value="WH_DNA-bd_sf"/>
</dbReference>
<reference evidence="5 6" key="1">
    <citation type="submission" date="2013-04" db="EMBL/GenBank/DDBJ databases">
        <title>Oceanicola sp. 22II1-22F33 Genome Sequencing.</title>
        <authorList>
            <person name="Lai Q."/>
            <person name="Li G."/>
            <person name="Shao Z."/>
        </authorList>
    </citation>
    <scope>NUCLEOTIDE SEQUENCE [LARGE SCALE GENOMIC DNA]</scope>
    <source>
        <strain evidence="5 6">22II1-22F33</strain>
    </source>
</reference>
<comment type="caution">
    <text evidence="5">The sequence shown here is derived from an EMBL/GenBank/DDBJ whole genome shotgun (WGS) entry which is preliminary data.</text>
</comment>
<dbReference type="PANTHER" id="PTHR43537:SF24">
    <property type="entry name" value="GLUCONATE OPERON TRANSCRIPTIONAL REPRESSOR"/>
    <property type="match status" value="1"/>
</dbReference>
<dbReference type="GO" id="GO:0003700">
    <property type="term" value="F:DNA-binding transcription factor activity"/>
    <property type="evidence" value="ECO:0007669"/>
    <property type="project" value="InterPro"/>
</dbReference>
<dbReference type="SMART" id="SM00345">
    <property type="entry name" value="HTH_GNTR"/>
    <property type="match status" value="1"/>
</dbReference>
<dbReference type="Pfam" id="PF00392">
    <property type="entry name" value="GntR"/>
    <property type="match status" value="1"/>
</dbReference>
<dbReference type="InterPro" id="IPR011711">
    <property type="entry name" value="GntR_C"/>
</dbReference>